<feature type="region of interest" description="Disordered" evidence="1">
    <location>
        <begin position="227"/>
        <end position="257"/>
    </location>
</feature>
<keyword evidence="6" id="KW-1185">Reference proteome</keyword>
<sequence length="662" mass="72017">MGGDLTITSSINTAITDPASSRVSLAEPQYVGAKTSVWWDIENCQVPKGCDPHTIAQNISSALVKINYCGPVSISSYGDTNRIPSSVQQALSSTGIALNHVPAGVKDASDKKILVDMLFWAVDNPAPANYLLISGDRDFSNALHQLRMRRYNILLAQPQKASAPLIAAAKSVWLWTSLSAGGSPLTTGESSQLTNGNHTFNPELSQHSGSELLQANQPMGYHESLSLGNQKSSTFGKVGDPKSKGKFNKKTSNQPGISRAFSVPAMTQESKNTDYPYQPEHTQAKQFKKAPHEYFGGSEPVVSASRSTTSNFFPGNLDPSGSNGYNVLGNQQSHYPPPLRPNNLHMQPPFGPDSLRPPNFHNHGFRSFPSRPDGLRFSSAPLTNVPDIGKLGISEHTNYVQNAQNFHHRNGEEIKPRSAESANLANLNISQKGHNFNGGQAFHHEASNNRYPRGSEHGPLPSTPIIANNMSNNGIWGAKGCAPPPDVQGLIGVILLALNTLKVEKIMPTEVNITDCIRYGDPNHRNTDVRKALDCAIEQHMVVKQNLGAVQLYVGKNEKLWKCVNLIGGNLNQYPKATWDGLQKFLTSSAGRSALLASQCRYEAALILRKSCLEDLSLGNVLQVLNMIISMKKWITHHQSGWQPIIITLVETQSDTGSETST</sequence>
<comment type="caution">
    <text evidence="5">The sequence shown here is derived from an EMBL/GenBank/DDBJ whole genome shotgun (WGS) entry which is preliminary data.</text>
</comment>
<name>A0A8K0GT74_9ROSA</name>
<dbReference type="GO" id="GO:0010468">
    <property type="term" value="P:regulation of gene expression"/>
    <property type="evidence" value="ECO:0007669"/>
    <property type="project" value="InterPro"/>
</dbReference>
<dbReference type="PANTHER" id="PTHR14379">
    <property type="entry name" value="LIMKAIN B LKAP"/>
    <property type="match status" value="1"/>
</dbReference>
<accession>A0A8K0GT74</accession>
<evidence type="ECO:0000259" key="2">
    <source>
        <dbReference type="Pfam" id="PF01936"/>
    </source>
</evidence>
<protein>
    <submittedName>
        <fullName evidence="5">Uncharacterized protein</fullName>
    </submittedName>
</protein>
<dbReference type="Pfam" id="PF14418">
    <property type="entry name" value="OHA"/>
    <property type="match status" value="1"/>
</dbReference>
<organism evidence="5 6">
    <name type="scientific">Rhamnella rubrinervis</name>
    <dbReference type="NCBI Taxonomy" id="2594499"/>
    <lineage>
        <taxon>Eukaryota</taxon>
        <taxon>Viridiplantae</taxon>
        <taxon>Streptophyta</taxon>
        <taxon>Embryophyta</taxon>
        <taxon>Tracheophyta</taxon>
        <taxon>Spermatophyta</taxon>
        <taxon>Magnoliopsida</taxon>
        <taxon>eudicotyledons</taxon>
        <taxon>Gunneridae</taxon>
        <taxon>Pentapetalae</taxon>
        <taxon>rosids</taxon>
        <taxon>fabids</taxon>
        <taxon>Rosales</taxon>
        <taxon>Rhamnaceae</taxon>
        <taxon>rhamnoid group</taxon>
        <taxon>Rhamneae</taxon>
        <taxon>Rhamnella</taxon>
    </lineage>
</organism>
<evidence type="ECO:0000313" key="6">
    <source>
        <dbReference type="Proteomes" id="UP000796880"/>
    </source>
</evidence>
<dbReference type="OrthoDB" id="549353at2759"/>
<dbReference type="InterPro" id="IPR025677">
    <property type="entry name" value="OST-HTH-assoc_dom"/>
</dbReference>
<dbReference type="Proteomes" id="UP000796880">
    <property type="component" value="Unassembled WGS sequence"/>
</dbReference>
<evidence type="ECO:0000259" key="4">
    <source>
        <dbReference type="Pfam" id="PF24620"/>
    </source>
</evidence>
<dbReference type="InterPro" id="IPR024768">
    <property type="entry name" value="Marf1"/>
</dbReference>
<evidence type="ECO:0000259" key="3">
    <source>
        <dbReference type="Pfam" id="PF14418"/>
    </source>
</evidence>
<proteinExistence type="predicted"/>
<evidence type="ECO:0000313" key="5">
    <source>
        <dbReference type="EMBL" id="KAF3436601.1"/>
    </source>
</evidence>
<dbReference type="Pfam" id="PF01936">
    <property type="entry name" value="NYN"/>
    <property type="match status" value="1"/>
</dbReference>
<evidence type="ECO:0000256" key="1">
    <source>
        <dbReference type="SAM" id="MobiDB-lite"/>
    </source>
</evidence>
<dbReference type="Pfam" id="PF24620">
    <property type="entry name" value="DUF7625"/>
    <property type="match status" value="1"/>
</dbReference>
<feature type="domain" description="NYN" evidence="2">
    <location>
        <begin position="34"/>
        <end position="170"/>
    </location>
</feature>
<dbReference type="PANTHER" id="PTHR14379:SF7">
    <property type="entry name" value="ENDONUCLEASE OR GLYCOSYL HYDROLASE-RELATED"/>
    <property type="match status" value="1"/>
</dbReference>
<reference evidence="5" key="1">
    <citation type="submission" date="2020-03" db="EMBL/GenBank/DDBJ databases">
        <title>A high-quality chromosome-level genome assembly of a woody plant with both climbing and erect habits, Rhamnella rubrinervis.</title>
        <authorList>
            <person name="Lu Z."/>
            <person name="Yang Y."/>
            <person name="Zhu X."/>
            <person name="Sun Y."/>
        </authorList>
    </citation>
    <scope>NUCLEOTIDE SEQUENCE</scope>
    <source>
        <strain evidence="5">BYM</strain>
        <tissue evidence="5">Leaf</tissue>
    </source>
</reference>
<dbReference type="AlphaFoldDB" id="A0A8K0GT74"/>
<dbReference type="EMBL" id="VOIH02000010">
    <property type="protein sequence ID" value="KAF3436601.1"/>
    <property type="molecule type" value="Genomic_DNA"/>
</dbReference>
<feature type="domain" description="DUF7625" evidence="4">
    <location>
        <begin position="483"/>
        <end position="570"/>
    </location>
</feature>
<gene>
    <name evidence="5" type="ORF">FNV43_RR23693</name>
</gene>
<dbReference type="CDD" id="cd10910">
    <property type="entry name" value="PIN_limkain_b1_N_like"/>
    <property type="match status" value="1"/>
</dbReference>
<dbReference type="InterPro" id="IPR056042">
    <property type="entry name" value="DUF7625"/>
</dbReference>
<dbReference type="Gene3D" id="3.40.50.1010">
    <property type="entry name" value="5'-nuclease"/>
    <property type="match status" value="1"/>
</dbReference>
<dbReference type="GO" id="GO:0005777">
    <property type="term" value="C:peroxisome"/>
    <property type="evidence" value="ECO:0007669"/>
    <property type="project" value="InterPro"/>
</dbReference>
<dbReference type="GO" id="GO:0004540">
    <property type="term" value="F:RNA nuclease activity"/>
    <property type="evidence" value="ECO:0007669"/>
    <property type="project" value="InterPro"/>
</dbReference>
<dbReference type="InterPro" id="IPR021139">
    <property type="entry name" value="NYN"/>
</dbReference>
<feature type="domain" description="OST-HTH associated" evidence="3">
    <location>
        <begin position="598"/>
        <end position="654"/>
    </location>
</feature>